<feature type="transmembrane region" description="Helical" evidence="1">
    <location>
        <begin position="169"/>
        <end position="193"/>
    </location>
</feature>
<evidence type="ECO:0008006" key="4">
    <source>
        <dbReference type="Google" id="ProtNLM"/>
    </source>
</evidence>
<protein>
    <recommendedName>
        <fullName evidence="4">EpsG family protein</fullName>
    </recommendedName>
</protein>
<gene>
    <name evidence="2" type="ORF">NCTC13063_02571</name>
</gene>
<proteinExistence type="predicted"/>
<feature type="transmembrane region" description="Helical" evidence="1">
    <location>
        <begin position="145"/>
        <end position="163"/>
    </location>
</feature>
<keyword evidence="1" id="KW-0812">Transmembrane</keyword>
<dbReference type="Pfam" id="PF14897">
    <property type="entry name" value="EpsG"/>
    <property type="match status" value="1"/>
</dbReference>
<dbReference type="GeneID" id="93537113"/>
<keyword evidence="1" id="KW-1133">Transmembrane helix</keyword>
<dbReference type="EMBL" id="UGTJ01000002">
    <property type="protein sequence ID" value="SUB96795.1"/>
    <property type="molecule type" value="Genomic_DNA"/>
</dbReference>
<keyword evidence="1" id="KW-0472">Membrane</keyword>
<dbReference type="RefSeq" id="WP_004346601.1">
    <property type="nucleotide sequence ID" value="NZ_DBFWLE010000012.1"/>
</dbReference>
<comment type="caution">
    <text evidence="2">The sequence shown here is derived from an EMBL/GenBank/DDBJ whole genome shotgun (WGS) entry which is preliminary data.</text>
</comment>
<dbReference type="AlphaFoldDB" id="A0AAQ1URT6"/>
<feature type="transmembrane region" description="Helical" evidence="1">
    <location>
        <begin position="331"/>
        <end position="349"/>
    </location>
</feature>
<feature type="transmembrane region" description="Helical" evidence="1">
    <location>
        <begin position="200"/>
        <end position="220"/>
    </location>
</feature>
<feature type="transmembrane region" description="Helical" evidence="1">
    <location>
        <begin position="285"/>
        <end position="302"/>
    </location>
</feature>
<evidence type="ECO:0000313" key="2">
    <source>
        <dbReference type="EMBL" id="SUB96795.1"/>
    </source>
</evidence>
<organism evidence="2 3">
    <name type="scientific">Segatella buccae</name>
    <dbReference type="NCBI Taxonomy" id="28126"/>
    <lineage>
        <taxon>Bacteria</taxon>
        <taxon>Pseudomonadati</taxon>
        <taxon>Bacteroidota</taxon>
        <taxon>Bacteroidia</taxon>
        <taxon>Bacteroidales</taxon>
        <taxon>Prevotellaceae</taxon>
        <taxon>Segatella</taxon>
    </lineage>
</organism>
<dbReference type="Proteomes" id="UP000255283">
    <property type="component" value="Unassembled WGS sequence"/>
</dbReference>
<evidence type="ECO:0000256" key="1">
    <source>
        <dbReference type="SAM" id="Phobius"/>
    </source>
</evidence>
<feature type="transmembrane region" description="Helical" evidence="1">
    <location>
        <begin position="27"/>
        <end position="44"/>
    </location>
</feature>
<accession>A0AAQ1URT6</accession>
<dbReference type="InterPro" id="IPR049458">
    <property type="entry name" value="EpsG-like"/>
</dbReference>
<name>A0AAQ1URT6_9BACT</name>
<reference evidence="2 3" key="1">
    <citation type="submission" date="2018-06" db="EMBL/GenBank/DDBJ databases">
        <authorList>
            <consortium name="Pathogen Informatics"/>
            <person name="Doyle S."/>
        </authorList>
    </citation>
    <scope>NUCLEOTIDE SEQUENCE [LARGE SCALE GENOMIC DNA]</scope>
    <source>
        <strain evidence="2 3">NCTC13063</strain>
    </source>
</reference>
<evidence type="ECO:0000313" key="3">
    <source>
        <dbReference type="Proteomes" id="UP000255283"/>
    </source>
</evidence>
<feature type="transmembrane region" description="Helical" evidence="1">
    <location>
        <begin position="255"/>
        <end position="273"/>
    </location>
</feature>
<feature type="transmembrane region" description="Helical" evidence="1">
    <location>
        <begin position="100"/>
        <end position="116"/>
    </location>
</feature>
<sequence length="350" mass="40156">MSFVTALTLFIGLYLFSGFLDRVRGVRQLGILLILFLIFTLMVGSRNPVYWIDSYAYAYSFHETTNTLSTFSFNDKFYAYSEKGYYLLCVIAKTIADDTFFYFTFIAALSLFFVFYSLKKYSLFPVLGLCIYTARFMMARDMNQMRAGLAIAIIIAATTFIAKKEYLKYIIICILASYIHTSILIAIPLILFNMLPIRKIHILCGLALAFLAAGFLGGTIKQVISNFDFVQELAKDYITEGSENAWSNDLSNPMIYYQTIILLIFTYGEKTFVRLTKYYYTIRNAYFYSTLLLIVLCVYGTVAGRTSTIFATYEIVILPLIIRATKKEYRVIPSLLVLGILIVFFIRNFN</sequence>